<evidence type="ECO:0000256" key="4">
    <source>
        <dbReference type="ARBA" id="ARBA00022475"/>
    </source>
</evidence>
<dbReference type="Gene3D" id="3.40.50.300">
    <property type="entry name" value="P-loop containing nucleotide triphosphate hydrolases"/>
    <property type="match status" value="2"/>
</dbReference>
<dbReference type="EMBL" id="JBEWSZ010000011">
    <property type="protein sequence ID" value="MET2832657.1"/>
    <property type="molecule type" value="Genomic_DNA"/>
</dbReference>
<reference evidence="10 11" key="1">
    <citation type="submission" date="2024-06" db="EMBL/GenBank/DDBJ databases">
        <authorList>
            <person name="Kim D.-U."/>
        </authorList>
    </citation>
    <scope>NUCLEOTIDE SEQUENCE [LARGE SCALE GENOMIC DNA]</scope>
    <source>
        <strain evidence="10 11">KACC15460</strain>
    </source>
</reference>
<dbReference type="NCBIfam" id="TIGR01727">
    <property type="entry name" value="oligo_HPY"/>
    <property type="match status" value="1"/>
</dbReference>
<name>A0ABV2DRQ3_9HYPH</name>
<sequence>MKALDHTRHGAALAVHDLSIGLVNGSAIVENVGFALPPGGSLGIVGESGSGKTTLAMALVGHTGPGIRIASGRVEIAGRDILAANPKEVAALRGRQIAYVPQDAPSALNPSMRAGDIVAEMLRIHAPERYGPDSIARAMGLVDLPSDSAFLKRYPHQLSGGQQQRLAIAAAMAAEPRVLVLDEPTTGLDMITQKRILDEVGRLRARTGVAVVVISHDLEVVEELCGATLVLYAGRVVEQGPTRALLKVPAHPYTRGLIGAVARPGFRPRGMHGSAPPPNRRRGGCLFSPRCPQARDECRAETPLPQKAGPEHWVSCPFHAEATIADPVPVGERKDDTACENPVLDIRDLTVAYRGQRVLKDVSLTIHRGERVALLGQSGSGKTTLGRCVAGLVDREAGDIRLNGTSLSPRVSRRTRDQLRAVQMVLQNPYVSFNPQFTIGATLERAMRMLCDPGRAGQAGRPQLLHLLERVRLPAEAADAYPAQLSGGELQRAAIAQALACGPDLIICDEATSALDVSVQAVVIELLRDLTEQEGVSLLVISHDLGVVGSISDRIYVLDQGVIVEHAPTPILLAAPKSDLARRLIASRPDTAAGSTGFHATSQRTENRHDPLHP</sequence>
<dbReference type="PROSITE" id="PS00211">
    <property type="entry name" value="ABC_TRANSPORTER_1"/>
    <property type="match status" value="2"/>
</dbReference>
<dbReference type="Pfam" id="PF08352">
    <property type="entry name" value="oligo_HPY"/>
    <property type="match status" value="1"/>
</dbReference>
<evidence type="ECO:0000259" key="9">
    <source>
        <dbReference type="PROSITE" id="PS50893"/>
    </source>
</evidence>
<dbReference type="GO" id="GO:0005524">
    <property type="term" value="F:ATP binding"/>
    <property type="evidence" value="ECO:0007669"/>
    <property type="project" value="UniProtKB-KW"/>
</dbReference>
<dbReference type="InterPro" id="IPR027417">
    <property type="entry name" value="P-loop_NTPase"/>
</dbReference>
<evidence type="ECO:0000256" key="2">
    <source>
        <dbReference type="ARBA" id="ARBA00005417"/>
    </source>
</evidence>
<dbReference type="SMART" id="SM00382">
    <property type="entry name" value="AAA"/>
    <property type="match status" value="2"/>
</dbReference>
<dbReference type="PANTHER" id="PTHR43297">
    <property type="entry name" value="OLIGOPEPTIDE TRANSPORT ATP-BINDING PROTEIN APPD"/>
    <property type="match status" value="1"/>
</dbReference>
<evidence type="ECO:0000256" key="6">
    <source>
        <dbReference type="ARBA" id="ARBA00022840"/>
    </source>
</evidence>
<evidence type="ECO:0000256" key="5">
    <source>
        <dbReference type="ARBA" id="ARBA00022741"/>
    </source>
</evidence>
<dbReference type="InterPro" id="IPR013563">
    <property type="entry name" value="Oligopep_ABC_C"/>
</dbReference>
<organism evidence="10 11">
    <name type="scientific">Mesorhizobium shangrilense</name>
    <dbReference type="NCBI Taxonomy" id="460060"/>
    <lineage>
        <taxon>Bacteria</taxon>
        <taxon>Pseudomonadati</taxon>
        <taxon>Pseudomonadota</taxon>
        <taxon>Alphaproteobacteria</taxon>
        <taxon>Hyphomicrobiales</taxon>
        <taxon>Phyllobacteriaceae</taxon>
        <taxon>Mesorhizobium</taxon>
    </lineage>
</organism>
<evidence type="ECO:0000313" key="10">
    <source>
        <dbReference type="EMBL" id="MET2832657.1"/>
    </source>
</evidence>
<dbReference type="Pfam" id="PF00005">
    <property type="entry name" value="ABC_tran"/>
    <property type="match status" value="2"/>
</dbReference>
<dbReference type="RefSeq" id="WP_354464874.1">
    <property type="nucleotide sequence ID" value="NZ_JBEWSZ010000011.1"/>
</dbReference>
<keyword evidence="7" id="KW-0472">Membrane</keyword>
<feature type="domain" description="ABC transporter" evidence="9">
    <location>
        <begin position="13"/>
        <end position="258"/>
    </location>
</feature>
<dbReference type="Proteomes" id="UP001548832">
    <property type="component" value="Unassembled WGS sequence"/>
</dbReference>
<keyword evidence="11" id="KW-1185">Reference proteome</keyword>
<keyword evidence="4" id="KW-1003">Cell membrane</keyword>
<dbReference type="PANTHER" id="PTHR43297:SF2">
    <property type="entry name" value="DIPEPTIDE TRANSPORT ATP-BINDING PROTEIN DPPD"/>
    <property type="match status" value="1"/>
</dbReference>
<comment type="caution">
    <text evidence="10">The sequence shown here is derived from an EMBL/GenBank/DDBJ whole genome shotgun (WGS) entry which is preliminary data.</text>
</comment>
<dbReference type="InterPro" id="IPR003593">
    <property type="entry name" value="AAA+_ATPase"/>
</dbReference>
<comment type="similarity">
    <text evidence="2">Belongs to the ABC transporter superfamily.</text>
</comment>
<proteinExistence type="inferred from homology"/>
<keyword evidence="6 10" id="KW-0067">ATP-binding</keyword>
<feature type="region of interest" description="Disordered" evidence="8">
    <location>
        <begin position="591"/>
        <end position="614"/>
    </location>
</feature>
<dbReference type="InterPro" id="IPR003439">
    <property type="entry name" value="ABC_transporter-like_ATP-bd"/>
</dbReference>
<dbReference type="PROSITE" id="PS50893">
    <property type="entry name" value="ABC_TRANSPORTER_2"/>
    <property type="match status" value="2"/>
</dbReference>
<dbReference type="CDD" id="cd03257">
    <property type="entry name" value="ABC_NikE_OppD_transporters"/>
    <property type="match status" value="2"/>
</dbReference>
<feature type="domain" description="ABC transporter" evidence="9">
    <location>
        <begin position="344"/>
        <end position="585"/>
    </location>
</feature>
<evidence type="ECO:0000256" key="8">
    <source>
        <dbReference type="SAM" id="MobiDB-lite"/>
    </source>
</evidence>
<evidence type="ECO:0000256" key="3">
    <source>
        <dbReference type="ARBA" id="ARBA00022448"/>
    </source>
</evidence>
<evidence type="ECO:0000313" key="11">
    <source>
        <dbReference type="Proteomes" id="UP001548832"/>
    </source>
</evidence>
<evidence type="ECO:0000256" key="1">
    <source>
        <dbReference type="ARBA" id="ARBA00004417"/>
    </source>
</evidence>
<gene>
    <name evidence="10" type="ORF">ABVQ20_37615</name>
</gene>
<keyword evidence="5" id="KW-0547">Nucleotide-binding</keyword>
<dbReference type="SUPFAM" id="SSF52540">
    <property type="entry name" value="P-loop containing nucleoside triphosphate hydrolases"/>
    <property type="match status" value="2"/>
</dbReference>
<feature type="compositionally biased region" description="Basic and acidic residues" evidence="8">
    <location>
        <begin position="605"/>
        <end position="614"/>
    </location>
</feature>
<dbReference type="InterPro" id="IPR050388">
    <property type="entry name" value="ABC_Ni/Peptide_Import"/>
</dbReference>
<protein>
    <submittedName>
        <fullName evidence="10">ABC transporter ATP-binding protein</fullName>
    </submittedName>
</protein>
<evidence type="ECO:0000256" key="7">
    <source>
        <dbReference type="ARBA" id="ARBA00023136"/>
    </source>
</evidence>
<dbReference type="InterPro" id="IPR017871">
    <property type="entry name" value="ABC_transporter-like_CS"/>
</dbReference>
<keyword evidence="3" id="KW-0813">Transport</keyword>
<comment type="subcellular location">
    <subcellularLocation>
        <location evidence="1">Cell inner membrane</location>
        <topology evidence="1">Peripheral membrane protein</topology>
    </subcellularLocation>
</comment>
<accession>A0ABV2DRQ3</accession>